<keyword evidence="4" id="KW-1185">Reference proteome</keyword>
<dbReference type="OrthoDB" id="5242705at2759"/>
<evidence type="ECO:0000256" key="2">
    <source>
        <dbReference type="SAM" id="Phobius"/>
    </source>
</evidence>
<feature type="region of interest" description="Disordered" evidence="1">
    <location>
        <begin position="795"/>
        <end position="819"/>
    </location>
</feature>
<feature type="compositionally biased region" description="Acidic residues" evidence="1">
    <location>
        <begin position="1"/>
        <end position="11"/>
    </location>
</feature>
<dbReference type="InterPro" id="IPR021514">
    <property type="entry name" value="DUF3176"/>
</dbReference>
<dbReference type="STRING" id="356882.A0A423VJL9"/>
<reference evidence="3 4" key="1">
    <citation type="submission" date="2015-09" db="EMBL/GenBank/DDBJ databases">
        <title>Host preference determinants of Valsa canker pathogens revealed by comparative genomics.</title>
        <authorList>
            <person name="Yin Z."/>
            <person name="Huang L."/>
        </authorList>
    </citation>
    <scope>NUCLEOTIDE SEQUENCE [LARGE SCALE GENOMIC DNA]</scope>
    <source>
        <strain evidence="3 4">03-1</strain>
    </source>
</reference>
<dbReference type="Proteomes" id="UP000283895">
    <property type="component" value="Unassembled WGS sequence"/>
</dbReference>
<comment type="caution">
    <text evidence="3">The sequence shown here is derived from an EMBL/GenBank/DDBJ whole genome shotgun (WGS) entry which is preliminary data.</text>
</comment>
<keyword evidence="2" id="KW-1133">Transmembrane helix</keyword>
<feature type="transmembrane region" description="Helical" evidence="2">
    <location>
        <begin position="215"/>
        <end position="245"/>
    </location>
</feature>
<gene>
    <name evidence="3" type="ORF">VMCG_09358</name>
</gene>
<feature type="compositionally biased region" description="Basic and acidic residues" evidence="1">
    <location>
        <begin position="88"/>
        <end position="105"/>
    </location>
</feature>
<evidence type="ECO:0000256" key="1">
    <source>
        <dbReference type="SAM" id="MobiDB-lite"/>
    </source>
</evidence>
<protein>
    <submittedName>
        <fullName evidence="3">Uncharacterized protein</fullName>
    </submittedName>
</protein>
<feature type="region of interest" description="Disordered" evidence="1">
    <location>
        <begin position="1"/>
        <end position="43"/>
    </location>
</feature>
<dbReference type="PANTHER" id="PTHR35394">
    <property type="entry name" value="DUF3176 DOMAIN-CONTAINING PROTEIN"/>
    <property type="match status" value="1"/>
</dbReference>
<organism evidence="3 4">
    <name type="scientific">Cytospora schulzeri</name>
    <dbReference type="NCBI Taxonomy" id="448051"/>
    <lineage>
        <taxon>Eukaryota</taxon>
        <taxon>Fungi</taxon>
        <taxon>Dikarya</taxon>
        <taxon>Ascomycota</taxon>
        <taxon>Pezizomycotina</taxon>
        <taxon>Sordariomycetes</taxon>
        <taxon>Sordariomycetidae</taxon>
        <taxon>Diaporthales</taxon>
        <taxon>Cytosporaceae</taxon>
        <taxon>Cytospora</taxon>
    </lineage>
</organism>
<evidence type="ECO:0000313" key="4">
    <source>
        <dbReference type="Proteomes" id="UP000283895"/>
    </source>
</evidence>
<dbReference type="Pfam" id="PF11374">
    <property type="entry name" value="DUF3176"/>
    <property type="match status" value="1"/>
</dbReference>
<sequence>MAPSPLDDDNIELQQQPRARDDSHLSNVNNVGTAQSSFGIEPVPATMSKGTDNHNHFIGRASPGLGAWSPKASSPLTMETEVPAWPFQEDHQPKPPPMKHADPMKRAPQPSHLRHIFRHWCLEILTIFVATGLMVAIIVLLSLYNGKHMPEWPFSINLSTVIAALSTFLRAAILAAVAEIIGQVKWTWFTERTRPLHHLQDFDSASRSMIGSLRLLGVVLWNYGWTSAGFLGMAAAVVTIASLAVGPFTQQALKTATCPRSVPNATAAIPVAYYAPGSSSYYRTGAGMYEVEVDMKSAMIEGLTYPDGKDNDVEVTCGGSNCTWSDFGTGVTHATIGLCSACLDTTAYVSGPNFGGNLTLPDYEAYINYQRGDYMWVGSSNLSWASNIFTEEFAEASSVAISNFSMLVATQSPCTPRPNSGFYDCPHDVSSYDYYNGLGGYLAASCTLYPCMKEYHGSSIGNKYTETVVRKQTALPNKEDTSDYTIYFNYTGVRSPCILEDGVTFNTSNLTGAIAEAGTWYTPANMSQAPHVPGRTWSNISLEDPETGERRNTSVPNACLYKLDAIYASAMQSFMSNTLFSGSCYYDNEMAGHIGCSDSWWLTPLWADMNATFEGIDTAIEDFTIAVTNKLRSSGTGPDDKAGGNLTKSAVLGLVYESSTCTYFDWRWVFLPVILVLLCALLLTWTLVKNYRDPDQPVWKGSVLPLVFLGLHDPGVNTRGPRPLNRLDSMQNFIRENGRSAPELARIKEDAGRMWVRFHGGNEPGFMELGTGGKKSNNDAEASMASLLAERRETKWSADGGLGGIPPPPMGRPRSRTMV</sequence>
<accession>A0A423VJL9</accession>
<feature type="compositionally biased region" description="Polar residues" evidence="1">
    <location>
        <begin position="25"/>
        <end position="38"/>
    </location>
</feature>
<feature type="region of interest" description="Disordered" evidence="1">
    <location>
        <begin position="88"/>
        <end position="107"/>
    </location>
</feature>
<dbReference type="PANTHER" id="PTHR35394:SF5">
    <property type="entry name" value="DUF3176 DOMAIN-CONTAINING PROTEIN"/>
    <property type="match status" value="1"/>
</dbReference>
<evidence type="ECO:0000313" key="3">
    <source>
        <dbReference type="EMBL" id="ROV91205.1"/>
    </source>
</evidence>
<feature type="transmembrane region" description="Helical" evidence="2">
    <location>
        <begin position="156"/>
        <end position="178"/>
    </location>
</feature>
<proteinExistence type="predicted"/>
<keyword evidence="2" id="KW-0812">Transmembrane</keyword>
<dbReference type="EMBL" id="LKEA01000057">
    <property type="protein sequence ID" value="ROV91205.1"/>
    <property type="molecule type" value="Genomic_DNA"/>
</dbReference>
<dbReference type="AlphaFoldDB" id="A0A423VJL9"/>
<feature type="transmembrane region" description="Helical" evidence="2">
    <location>
        <begin position="120"/>
        <end position="144"/>
    </location>
</feature>
<name>A0A423VJL9_9PEZI</name>
<feature type="transmembrane region" description="Helical" evidence="2">
    <location>
        <begin position="668"/>
        <end position="688"/>
    </location>
</feature>
<keyword evidence="2" id="KW-0472">Membrane</keyword>